<dbReference type="OrthoDB" id="159229at2759"/>
<dbReference type="GO" id="GO:0046872">
    <property type="term" value="F:metal ion binding"/>
    <property type="evidence" value="ECO:0007669"/>
    <property type="project" value="InterPro"/>
</dbReference>
<keyword evidence="4" id="KW-1185">Reference proteome</keyword>
<dbReference type="Gene3D" id="2.60.40.200">
    <property type="entry name" value="Superoxide dismutase, copper/zinc binding domain"/>
    <property type="match status" value="1"/>
</dbReference>
<feature type="chain" id="PRO_5035422663" evidence="2">
    <location>
        <begin position="17"/>
        <end position="208"/>
    </location>
</feature>
<dbReference type="GO" id="GO:0006801">
    <property type="term" value="P:superoxide metabolic process"/>
    <property type="evidence" value="ECO:0007669"/>
    <property type="project" value="InterPro"/>
</dbReference>
<feature type="region of interest" description="Disordered" evidence="1">
    <location>
        <begin position="189"/>
        <end position="208"/>
    </location>
</feature>
<dbReference type="EMBL" id="SPLM01000006">
    <property type="protein sequence ID" value="TMW67035.1"/>
    <property type="molecule type" value="Genomic_DNA"/>
</dbReference>
<gene>
    <name evidence="3" type="ORF">Poli38472_012151</name>
</gene>
<reference evidence="3" key="1">
    <citation type="submission" date="2019-03" db="EMBL/GenBank/DDBJ databases">
        <title>Long read genome sequence of the mycoparasitic Pythium oligandrum ATCC 38472 isolated from sugarbeet rhizosphere.</title>
        <authorList>
            <person name="Gaulin E."/>
        </authorList>
    </citation>
    <scope>NUCLEOTIDE SEQUENCE</scope>
    <source>
        <strain evidence="3">ATCC 38472_TT</strain>
    </source>
</reference>
<evidence type="ECO:0000313" key="3">
    <source>
        <dbReference type="EMBL" id="TMW67035.1"/>
    </source>
</evidence>
<feature type="compositionally biased region" description="Basic residues" evidence="1">
    <location>
        <begin position="197"/>
        <end position="208"/>
    </location>
</feature>
<organism evidence="3 4">
    <name type="scientific">Pythium oligandrum</name>
    <name type="common">Mycoparasitic fungus</name>
    <dbReference type="NCBI Taxonomy" id="41045"/>
    <lineage>
        <taxon>Eukaryota</taxon>
        <taxon>Sar</taxon>
        <taxon>Stramenopiles</taxon>
        <taxon>Oomycota</taxon>
        <taxon>Peronosporomycetes</taxon>
        <taxon>Pythiales</taxon>
        <taxon>Pythiaceae</taxon>
        <taxon>Pythium</taxon>
    </lineage>
</organism>
<sequence>MKLLLATALVAATASAQTIFYSFDPYLSAGVYGVVVVDYAEYNGTVANIFSSFDFSSWSSLNDSEALDLCSEDAAGLHYDPLKACGPYSEHADSEACKSKKYSCTPESYAKDPLSCEKGDFSGKFGNVVLDEDYYFDDEVTDENYPRFSENMPLWNIVLRASCGNTSPPLACAVGRQFIDSDYYDDSDVGSEANEQHKRRKHRKHHKH</sequence>
<dbReference type="AlphaFoldDB" id="A0A8K1FKE8"/>
<dbReference type="InterPro" id="IPR036423">
    <property type="entry name" value="SOD-like_Cu/Zn_dom_sf"/>
</dbReference>
<evidence type="ECO:0000256" key="1">
    <source>
        <dbReference type="SAM" id="MobiDB-lite"/>
    </source>
</evidence>
<feature type="signal peptide" evidence="2">
    <location>
        <begin position="1"/>
        <end position="16"/>
    </location>
</feature>
<comment type="caution">
    <text evidence="3">The sequence shown here is derived from an EMBL/GenBank/DDBJ whole genome shotgun (WGS) entry which is preliminary data.</text>
</comment>
<proteinExistence type="predicted"/>
<protein>
    <submittedName>
        <fullName evidence="3">Uncharacterized protein</fullName>
    </submittedName>
</protein>
<dbReference type="Proteomes" id="UP000794436">
    <property type="component" value="Unassembled WGS sequence"/>
</dbReference>
<evidence type="ECO:0000256" key="2">
    <source>
        <dbReference type="SAM" id="SignalP"/>
    </source>
</evidence>
<evidence type="ECO:0000313" key="4">
    <source>
        <dbReference type="Proteomes" id="UP000794436"/>
    </source>
</evidence>
<accession>A0A8K1FKE8</accession>
<keyword evidence="2" id="KW-0732">Signal</keyword>
<name>A0A8K1FKE8_PYTOL</name>